<dbReference type="InterPro" id="IPR029045">
    <property type="entry name" value="ClpP/crotonase-like_dom_sf"/>
</dbReference>
<keyword evidence="3" id="KW-0456">Lyase</keyword>
<keyword evidence="2" id="KW-0443">Lipid metabolism</keyword>
<evidence type="ECO:0000256" key="2">
    <source>
        <dbReference type="ARBA" id="ARBA00023098"/>
    </source>
</evidence>
<dbReference type="EMBL" id="CAFBPQ010000009">
    <property type="protein sequence ID" value="CAB5018410.1"/>
    <property type="molecule type" value="Genomic_DNA"/>
</dbReference>
<dbReference type="GO" id="GO:0016829">
    <property type="term" value="F:lyase activity"/>
    <property type="evidence" value="ECO:0007669"/>
    <property type="project" value="UniProtKB-KW"/>
</dbReference>
<evidence type="ECO:0000256" key="3">
    <source>
        <dbReference type="ARBA" id="ARBA00023239"/>
    </source>
</evidence>
<protein>
    <submittedName>
        <fullName evidence="6">Unannotated protein</fullName>
    </submittedName>
</protein>
<evidence type="ECO:0000313" key="5">
    <source>
        <dbReference type="EMBL" id="CAB4971474.1"/>
    </source>
</evidence>
<dbReference type="PANTHER" id="PTHR11941:SF169">
    <property type="entry name" value="(7AS)-7A-METHYL-1,5-DIOXO-2,3,5,6,7,7A-HEXAHYDRO-1H-INDENE-CARBOXYL-COA HYDROLASE"/>
    <property type="match status" value="1"/>
</dbReference>
<dbReference type="InterPro" id="IPR001753">
    <property type="entry name" value="Enoyl-CoA_hydra/iso"/>
</dbReference>
<dbReference type="EMBL" id="CAFBOF010000005">
    <property type="protein sequence ID" value="CAB4971474.1"/>
    <property type="molecule type" value="Genomic_DNA"/>
</dbReference>
<proteinExistence type="inferred from homology"/>
<accession>A0A6J7QKY8</accession>
<dbReference type="Gene3D" id="3.90.226.10">
    <property type="entry name" value="2-enoyl-CoA Hydratase, Chain A, domain 1"/>
    <property type="match status" value="1"/>
</dbReference>
<dbReference type="GO" id="GO:0006635">
    <property type="term" value="P:fatty acid beta-oxidation"/>
    <property type="evidence" value="ECO:0007669"/>
    <property type="project" value="TreeGrafter"/>
</dbReference>
<evidence type="ECO:0000313" key="4">
    <source>
        <dbReference type="EMBL" id="CAB4902559.1"/>
    </source>
</evidence>
<gene>
    <name evidence="4" type="ORF">UFOPK3605_00564</name>
    <name evidence="5" type="ORF">UFOPK3897_00468</name>
    <name evidence="6" type="ORF">UFOPK4121_00496</name>
</gene>
<dbReference type="Pfam" id="PF00378">
    <property type="entry name" value="ECH_1"/>
    <property type="match status" value="1"/>
</dbReference>
<evidence type="ECO:0000256" key="1">
    <source>
        <dbReference type="ARBA" id="ARBA00005254"/>
    </source>
</evidence>
<dbReference type="PANTHER" id="PTHR11941">
    <property type="entry name" value="ENOYL-COA HYDRATASE-RELATED"/>
    <property type="match status" value="1"/>
</dbReference>
<dbReference type="SUPFAM" id="SSF52096">
    <property type="entry name" value="ClpP/crotonase"/>
    <property type="match status" value="1"/>
</dbReference>
<dbReference type="Gene3D" id="1.10.12.10">
    <property type="entry name" value="Lyase 2-enoyl-coa Hydratase, Chain A, domain 2"/>
    <property type="match status" value="1"/>
</dbReference>
<name>A0A6J7QKY8_9ZZZZ</name>
<dbReference type="InterPro" id="IPR018376">
    <property type="entry name" value="Enoyl-CoA_hyd/isom_CS"/>
</dbReference>
<reference evidence="6" key="1">
    <citation type="submission" date="2020-05" db="EMBL/GenBank/DDBJ databases">
        <authorList>
            <person name="Chiriac C."/>
            <person name="Salcher M."/>
            <person name="Ghai R."/>
            <person name="Kavagutti S V."/>
        </authorList>
    </citation>
    <scope>NUCLEOTIDE SEQUENCE</scope>
</reference>
<sequence>MADPPAVLQRSRQGRAEILCLNRPDARNAMNPELSLAIENALDDIENDNEVAVVIITGSGPVFCAGADLKVVARGEGLAINAPKGGFGGLVQRDFPKPIIAAVNGPALAGGFELVLACDLVVAAETATFGLPEAKRGLLAAAGGPIRLARRVPLATALEIVMTGDPITAQRALELGLVNRLTDTPDQVVAEAVALAERIGENSPAAVRAGRKLTRAAAEVSEGEAWTLNAQLAAEVFRSGDAIEGATAFAEKRPPVWNS</sequence>
<dbReference type="AlphaFoldDB" id="A0A6J7QKY8"/>
<organism evidence="6">
    <name type="scientific">freshwater metagenome</name>
    <dbReference type="NCBI Taxonomy" id="449393"/>
    <lineage>
        <taxon>unclassified sequences</taxon>
        <taxon>metagenomes</taxon>
        <taxon>ecological metagenomes</taxon>
    </lineage>
</organism>
<dbReference type="CDD" id="cd06558">
    <property type="entry name" value="crotonase-like"/>
    <property type="match status" value="1"/>
</dbReference>
<dbReference type="EMBL" id="CAFBMM010000018">
    <property type="protein sequence ID" value="CAB4902559.1"/>
    <property type="molecule type" value="Genomic_DNA"/>
</dbReference>
<comment type="similarity">
    <text evidence="1">Belongs to the enoyl-CoA hydratase/isomerase family.</text>
</comment>
<evidence type="ECO:0000313" key="6">
    <source>
        <dbReference type="EMBL" id="CAB5018410.1"/>
    </source>
</evidence>
<dbReference type="PROSITE" id="PS00166">
    <property type="entry name" value="ENOYL_COA_HYDRATASE"/>
    <property type="match status" value="1"/>
</dbReference>
<dbReference type="InterPro" id="IPR014748">
    <property type="entry name" value="Enoyl-CoA_hydra_C"/>
</dbReference>
<dbReference type="NCBIfam" id="NF006100">
    <property type="entry name" value="PRK08252.1"/>
    <property type="match status" value="1"/>
</dbReference>